<accession>A0A1U7M4T6</accession>
<dbReference type="RefSeq" id="WP_075727113.1">
    <property type="nucleotide sequence ID" value="NZ_LTDM01000032.1"/>
</dbReference>
<gene>
    <name evidence="2" type="ORF">TICRE_17210</name>
</gene>
<reference evidence="2 3" key="1">
    <citation type="submission" date="2016-02" db="EMBL/GenBank/DDBJ databases">
        <title>Genome sequence of Tissierella creatinophila DSM 6911.</title>
        <authorList>
            <person name="Poehlein A."/>
            <person name="Daniel R."/>
        </authorList>
    </citation>
    <scope>NUCLEOTIDE SEQUENCE [LARGE SCALE GENOMIC DNA]</scope>
    <source>
        <strain evidence="2 3">DSM 6911</strain>
    </source>
</reference>
<evidence type="ECO:0000313" key="3">
    <source>
        <dbReference type="Proteomes" id="UP000186112"/>
    </source>
</evidence>
<keyword evidence="1" id="KW-0472">Membrane</keyword>
<keyword evidence="1" id="KW-0812">Transmembrane</keyword>
<feature type="transmembrane region" description="Helical" evidence="1">
    <location>
        <begin position="61"/>
        <end position="78"/>
    </location>
</feature>
<keyword evidence="3" id="KW-1185">Reference proteome</keyword>
<dbReference type="Proteomes" id="UP000186112">
    <property type="component" value="Unassembled WGS sequence"/>
</dbReference>
<keyword evidence="1" id="KW-1133">Transmembrane helix</keyword>
<comment type="caution">
    <text evidence="2">The sequence shown here is derived from an EMBL/GenBank/DDBJ whole genome shotgun (WGS) entry which is preliminary data.</text>
</comment>
<sequence length="102" mass="11354">MKYLPLILGMALVTYIPRLMPLMIIKKGELNERFRLFLVYIPYTSLSILMIRGVLTATSDMKIPTIIGVIAASAIAYIQKNIIFSVLGGIAAAFITINFLNF</sequence>
<feature type="transmembrane region" description="Helical" evidence="1">
    <location>
        <begin position="6"/>
        <end position="25"/>
    </location>
</feature>
<dbReference type="InterPro" id="IPR008407">
    <property type="entry name" value="Brnchd-chn_aa_trnsp_AzlD"/>
</dbReference>
<dbReference type="OrthoDB" id="9811308at2"/>
<dbReference type="AlphaFoldDB" id="A0A1U7M4T6"/>
<evidence type="ECO:0000256" key="1">
    <source>
        <dbReference type="SAM" id="Phobius"/>
    </source>
</evidence>
<organism evidence="2 3">
    <name type="scientific">Tissierella creatinophila DSM 6911</name>
    <dbReference type="NCBI Taxonomy" id="1123403"/>
    <lineage>
        <taxon>Bacteria</taxon>
        <taxon>Bacillati</taxon>
        <taxon>Bacillota</taxon>
        <taxon>Tissierellia</taxon>
        <taxon>Tissierellales</taxon>
        <taxon>Tissierellaceae</taxon>
        <taxon>Tissierella</taxon>
    </lineage>
</organism>
<name>A0A1U7M4T6_TISCR</name>
<feature type="transmembrane region" description="Helical" evidence="1">
    <location>
        <begin position="83"/>
        <end position="100"/>
    </location>
</feature>
<evidence type="ECO:0000313" key="2">
    <source>
        <dbReference type="EMBL" id="OLS02334.1"/>
    </source>
</evidence>
<protein>
    <submittedName>
        <fullName evidence="2">Branched-chain amino acid transport protein AzlD</fullName>
    </submittedName>
</protein>
<dbReference type="EMBL" id="LTDM01000032">
    <property type="protein sequence ID" value="OLS02334.1"/>
    <property type="molecule type" value="Genomic_DNA"/>
</dbReference>
<proteinExistence type="predicted"/>
<dbReference type="Pfam" id="PF05437">
    <property type="entry name" value="AzlD"/>
    <property type="match status" value="1"/>
</dbReference>
<feature type="transmembrane region" description="Helical" evidence="1">
    <location>
        <begin position="37"/>
        <end position="55"/>
    </location>
</feature>